<dbReference type="EMBL" id="AP012342">
    <property type="protein sequence ID" value="BAM07931.1"/>
    <property type="molecule type" value="Genomic_DNA"/>
</dbReference>
<dbReference type="RefSeq" id="WP_014450414.1">
    <property type="nucleotide sequence ID" value="NC_017094.1"/>
</dbReference>
<dbReference type="PANTHER" id="PTHR12558:SF13">
    <property type="entry name" value="CELL DIVISION CYCLE PROTEIN 27 HOMOLOG"/>
    <property type="match status" value="1"/>
</dbReference>
<dbReference type="SUPFAM" id="SSF48452">
    <property type="entry name" value="TPR-like"/>
    <property type="match status" value="5"/>
</dbReference>
<sequence length="1091" mass="119717">MDNHFSSKCPAPAFSAIRPAMLPFAASVVLIVSLLAGCSKNPAELQKKYMASGLDYLAKGKNNESIIEFQNLLKINPKSAAGHFYLGEGYKAKGWITDALLQFRQASELDPTYLPPHLEIARYEVNSAQWPAVLPEVQTILKLSPSDPEGWTFKGQRNLALGDTTKAQAALTHALEIKPDYTPAVVAMGDLELALNQPDKAKEFYQKALNKTPDNSRGWIGLGKVAERQGQKDEALANYKKAVSVSPNNIRSSIILANYLAKEGHLNQAIAQLQLLSKGHTDIRIPLKIAEYDTLLNKNDEAIALLRPYGQQKVPIVELYFVLAKAYEQSGNKQKALENVDKLMALKFDNQSILLAASNIELREGNPTEALKILSTLKDSEKNLPGYWLSSSTAELELGHRGEALSELEDATSKYPENIPLKLALANGYSANQKPSRAMSVLNGILSKNPDNTQAIVRKAGLLAQSKGLPAAISFLKANTISYPNNQTLEISYIQALSGNKEMDKAIKTARDYLQAHPSDQTMELLIAGLHLQEGKTEKGQSELKSIISANPKNLTAITTLANLDLGQKHFPEAESLFRQAIAIAPDNSALYTSLGETLSAENQQQPAEAAYQKALEIDPNQPLALLELSQSEITSGETPRAIVHLTPLLKLNFPPPQEADVQWLWGIASMQEGEYPRAERALVKATGLAPGNFTYHESLGDLWAAEGDFSKANKELSKAYSLDPENTLIRIKRDWIALNLQKGKVDPQKIQTVVNEASQFRKDNPKDQTAAMIEARGDAMLGKTDAALKVFDSVLSINPSNSQAILGKSGILVSQKHVNQARTLVGHLLTDHPNNIQANLMLAGIDLQTNNIQDEASRLETVNHQRPNWVQPALALSLADLSLGRFSQAKAILTQLTQNNPKFLLAQFYLARSDMGLADYQGAIDTLKPLLSSSKDPSSIYSLMGDASLRMGEKGQAISYWKKALKTAPKNPLILNNLAFLLSSDKKDLPQAVTYAQKALSITKQPFIEDTLGYLLYLSGHYHQAQVQFDAANKAGFKNTEFQYHMGLNEWRLGNTQMASETLKKAILDGTLTDDEKKKAHEALDQMASK</sequence>
<proteinExistence type="predicted"/>
<feature type="repeat" description="TPR" evidence="1">
    <location>
        <begin position="589"/>
        <end position="622"/>
    </location>
</feature>
<feature type="repeat" description="TPR" evidence="1">
    <location>
        <begin position="939"/>
        <end position="972"/>
    </location>
</feature>
<evidence type="ECO:0000256" key="1">
    <source>
        <dbReference type="PROSITE-ProRule" id="PRU00339"/>
    </source>
</evidence>
<feature type="repeat" description="TPR" evidence="1">
    <location>
        <begin position="182"/>
        <end position="215"/>
    </location>
</feature>
<reference evidence="3" key="2">
    <citation type="submission" date="2012-03" db="EMBL/GenBank/DDBJ databases">
        <title>The complete genome sequence of the pioneer microbe on fresh volcanic deposit, Leptospirillum ferrooxidans strain C2-3.</title>
        <authorList>
            <person name="Fujimura R."/>
            <person name="Sato Y."/>
            <person name="Nishizawa T."/>
            <person name="Nanba K."/>
            <person name="Oshima K."/>
            <person name="Hattori M."/>
            <person name="Kamijo T."/>
            <person name="Ohta H."/>
        </authorList>
    </citation>
    <scope>NUCLEOTIDE SEQUENCE [LARGE SCALE GENOMIC DNA]</scope>
    <source>
        <strain evidence="3">C2-3</strain>
    </source>
</reference>
<dbReference type="PROSITE" id="PS50005">
    <property type="entry name" value="TPR"/>
    <property type="match status" value="9"/>
</dbReference>
<dbReference type="Gene3D" id="1.25.40.10">
    <property type="entry name" value="Tetratricopeptide repeat domain"/>
    <property type="match status" value="4"/>
</dbReference>
<dbReference type="Proteomes" id="UP000007382">
    <property type="component" value="Chromosome"/>
</dbReference>
<feature type="repeat" description="TPR" evidence="1">
    <location>
        <begin position="317"/>
        <end position="350"/>
    </location>
</feature>
<feature type="repeat" description="TPR" evidence="1">
    <location>
        <begin position="46"/>
        <end position="79"/>
    </location>
</feature>
<dbReference type="InterPro" id="IPR011990">
    <property type="entry name" value="TPR-like_helical_dom_sf"/>
</dbReference>
<feature type="repeat" description="TPR" evidence="1">
    <location>
        <begin position="694"/>
        <end position="727"/>
    </location>
</feature>
<dbReference type="eggNOG" id="COG0457">
    <property type="taxonomic scope" value="Bacteria"/>
</dbReference>
<dbReference type="PROSITE" id="PS50293">
    <property type="entry name" value="TPR_REGION"/>
    <property type="match status" value="1"/>
</dbReference>
<gene>
    <name evidence="2" type="ordered locus">LFE_2259</name>
</gene>
<dbReference type="Pfam" id="PF13181">
    <property type="entry name" value="TPR_8"/>
    <property type="match status" value="2"/>
</dbReference>
<feature type="repeat" description="TPR" evidence="1">
    <location>
        <begin position="80"/>
        <end position="113"/>
    </location>
</feature>
<feature type="repeat" description="TPR" evidence="1">
    <location>
        <begin position="555"/>
        <end position="588"/>
    </location>
</feature>
<dbReference type="Pfam" id="PF14559">
    <property type="entry name" value="TPR_19"/>
    <property type="match status" value="4"/>
</dbReference>
<dbReference type="Pfam" id="PF13432">
    <property type="entry name" value="TPR_16"/>
    <property type="match status" value="1"/>
</dbReference>
<dbReference type="InterPro" id="IPR003107">
    <property type="entry name" value="HAT"/>
</dbReference>
<name>I0IRN2_LEPFC</name>
<evidence type="ECO:0000313" key="3">
    <source>
        <dbReference type="Proteomes" id="UP000007382"/>
    </source>
</evidence>
<evidence type="ECO:0000313" key="2">
    <source>
        <dbReference type="EMBL" id="BAM07931.1"/>
    </source>
</evidence>
<dbReference type="SMART" id="SM00028">
    <property type="entry name" value="TPR"/>
    <property type="match status" value="12"/>
</dbReference>
<dbReference type="AlphaFoldDB" id="I0IRN2"/>
<dbReference type="InterPro" id="IPR019734">
    <property type="entry name" value="TPR_rpt"/>
</dbReference>
<accession>I0IRN2</accession>
<keyword evidence="1" id="KW-0802">TPR repeat</keyword>
<dbReference type="SMART" id="SM00386">
    <property type="entry name" value="HAT"/>
    <property type="match status" value="6"/>
</dbReference>
<dbReference type="PATRIC" id="fig|1162668.3.peg.2679"/>
<organism evidence="2 3">
    <name type="scientific">Leptospirillum ferrooxidans (strain C2-3)</name>
    <dbReference type="NCBI Taxonomy" id="1162668"/>
    <lineage>
        <taxon>Bacteria</taxon>
        <taxon>Pseudomonadati</taxon>
        <taxon>Nitrospirota</taxon>
        <taxon>Nitrospiria</taxon>
        <taxon>Nitrospirales</taxon>
        <taxon>Nitrospiraceae</taxon>
        <taxon>Leptospirillum</taxon>
    </lineage>
</organism>
<dbReference type="GO" id="GO:0006396">
    <property type="term" value="P:RNA processing"/>
    <property type="evidence" value="ECO:0007669"/>
    <property type="project" value="InterPro"/>
</dbReference>
<protein>
    <submittedName>
        <fullName evidence="2">Putative TPR-domain containing protein</fullName>
    </submittedName>
</protein>
<dbReference type="PANTHER" id="PTHR12558">
    <property type="entry name" value="CELL DIVISION CYCLE 16,23,27"/>
    <property type="match status" value="1"/>
</dbReference>
<dbReference type="KEGG" id="lfc:LFE_2259"/>
<keyword evidence="3" id="KW-1185">Reference proteome</keyword>
<dbReference type="HOGENOM" id="CLU_007251_0_0_0"/>
<reference evidence="2 3" key="1">
    <citation type="journal article" date="2012" name="J. Bacteriol.">
        <title>Complete Genome Sequence of Leptospirillum ferrooxidans Strain C2-3, Isolated from a Fresh Volcanic Ash Deposit on the Island of Miyake, Japan.</title>
        <authorList>
            <person name="Fujimura R."/>
            <person name="Sato Y."/>
            <person name="Nishizawa T."/>
            <person name="Oshima K."/>
            <person name="Kim S.-W."/>
            <person name="Hattori M."/>
            <person name="Kamijo T."/>
            <person name="Ohta H."/>
        </authorList>
    </citation>
    <scope>NUCLEOTIDE SEQUENCE [LARGE SCALE GENOMIC DNA]</scope>
    <source>
        <strain evidence="2 3">C2-3</strain>
    </source>
</reference>
<dbReference type="OrthoDB" id="9814471at2"/>
<dbReference type="STRING" id="1162668.LFE_2259"/>
<feature type="repeat" description="TPR" evidence="1">
    <location>
        <begin position="216"/>
        <end position="249"/>
    </location>
</feature>